<dbReference type="AlphaFoldDB" id="A0A844GV93"/>
<dbReference type="Gene3D" id="3.40.50.150">
    <property type="entry name" value="Vaccinia Virus protein VP39"/>
    <property type="match status" value="1"/>
</dbReference>
<accession>A0A844GV93</accession>
<dbReference type="PROSITE" id="PS00092">
    <property type="entry name" value="N6_MTASE"/>
    <property type="match status" value="1"/>
</dbReference>
<feature type="binding site" evidence="4">
    <location>
        <position position="156"/>
    </location>
    <ligand>
        <name>S-adenosyl-L-methionine</name>
        <dbReference type="ChEBI" id="CHEBI:59789"/>
    </ligand>
</feature>
<dbReference type="EMBL" id="WMIA01000013">
    <property type="protein sequence ID" value="MTF39493.1"/>
    <property type="molecule type" value="Genomic_DNA"/>
</dbReference>
<dbReference type="HAMAP" id="MF_02126">
    <property type="entry name" value="RF_methyltr_PrmC"/>
    <property type="match status" value="1"/>
</dbReference>
<proteinExistence type="inferred from homology"/>
<gene>
    <name evidence="4 6" type="primary">prmC</name>
    <name evidence="6" type="ORF">GGC33_11230</name>
</gene>
<feature type="domain" description="Methyltransferase" evidence="5">
    <location>
        <begin position="127"/>
        <end position="210"/>
    </location>
</feature>
<feature type="binding site" evidence="4">
    <location>
        <begin position="133"/>
        <end position="137"/>
    </location>
    <ligand>
        <name>S-adenosyl-L-methionine</name>
        <dbReference type="ChEBI" id="CHEBI:59789"/>
    </ligand>
</feature>
<name>A0A844GV93_9CHRO</name>
<dbReference type="InterPro" id="IPR019874">
    <property type="entry name" value="RF_methyltr_PrmC"/>
</dbReference>
<evidence type="ECO:0000313" key="7">
    <source>
        <dbReference type="Proteomes" id="UP000437131"/>
    </source>
</evidence>
<dbReference type="InterPro" id="IPR004556">
    <property type="entry name" value="HemK-like"/>
</dbReference>
<feature type="binding site" evidence="4">
    <location>
        <position position="202"/>
    </location>
    <ligand>
        <name>S-adenosyl-L-methionine</name>
        <dbReference type="ChEBI" id="CHEBI:59789"/>
    </ligand>
</feature>
<keyword evidence="3 4" id="KW-0949">S-adenosyl-L-methionine</keyword>
<dbReference type="InterPro" id="IPR002052">
    <property type="entry name" value="DNA_methylase_N6_adenine_CS"/>
</dbReference>
<comment type="catalytic activity">
    <reaction evidence="4">
        <text>L-glutaminyl-[peptide chain release factor] + S-adenosyl-L-methionine = N(5)-methyl-L-glutaminyl-[peptide chain release factor] + S-adenosyl-L-homocysteine + H(+)</text>
        <dbReference type="Rhea" id="RHEA:42896"/>
        <dbReference type="Rhea" id="RHEA-COMP:10271"/>
        <dbReference type="Rhea" id="RHEA-COMP:10272"/>
        <dbReference type="ChEBI" id="CHEBI:15378"/>
        <dbReference type="ChEBI" id="CHEBI:30011"/>
        <dbReference type="ChEBI" id="CHEBI:57856"/>
        <dbReference type="ChEBI" id="CHEBI:59789"/>
        <dbReference type="ChEBI" id="CHEBI:61891"/>
        <dbReference type="EC" id="2.1.1.297"/>
    </reaction>
</comment>
<evidence type="ECO:0000256" key="4">
    <source>
        <dbReference type="HAMAP-Rule" id="MF_02126"/>
    </source>
</evidence>
<keyword evidence="2 4" id="KW-0808">Transferase</keyword>
<dbReference type="InterPro" id="IPR029063">
    <property type="entry name" value="SAM-dependent_MTases_sf"/>
</dbReference>
<comment type="similarity">
    <text evidence="4">Belongs to the protein N5-glutamine methyltransferase family. PrmC subfamily.</text>
</comment>
<evidence type="ECO:0000256" key="3">
    <source>
        <dbReference type="ARBA" id="ARBA00022691"/>
    </source>
</evidence>
<evidence type="ECO:0000259" key="5">
    <source>
        <dbReference type="Pfam" id="PF13847"/>
    </source>
</evidence>
<comment type="caution">
    <text evidence="6">The sequence shown here is derived from an EMBL/GenBank/DDBJ whole genome shotgun (WGS) entry which is preliminary data.</text>
</comment>
<dbReference type="InterPro" id="IPR025714">
    <property type="entry name" value="Methyltranfer_dom"/>
</dbReference>
<organism evidence="6 7">
    <name type="scientific">Cyanobacterium aponinum 0216</name>
    <dbReference type="NCBI Taxonomy" id="2676140"/>
    <lineage>
        <taxon>Bacteria</taxon>
        <taxon>Bacillati</taxon>
        <taxon>Cyanobacteriota</taxon>
        <taxon>Cyanophyceae</taxon>
        <taxon>Oscillatoriophycideae</taxon>
        <taxon>Chroococcales</taxon>
        <taxon>Geminocystaceae</taxon>
        <taxon>Cyanobacterium</taxon>
    </lineage>
</organism>
<dbReference type="Pfam" id="PF13847">
    <property type="entry name" value="Methyltransf_31"/>
    <property type="match status" value="1"/>
</dbReference>
<dbReference type="GO" id="GO:0032259">
    <property type="term" value="P:methylation"/>
    <property type="evidence" value="ECO:0007669"/>
    <property type="project" value="UniProtKB-KW"/>
</dbReference>
<sequence>MEFEITGKDLFNWYQSAKRDCLNNKINISELNLFIIELTSLNKLNLQLNNYQNQESINSKFSLDKLEKIWNLRITKRCPIQYLIGECHWRNFTLKVTPDVLIPRPETELIIDLASEITFNYSHLKTGNFLDLGTGSGAIALGLAEAFPNSYIYAVDKSKSALKIAQENALKYGFESRVKFCHGSWFDPINDLKNSFSLIVSNPPYIPSQMVLELEPEVVNHEPKIALDGGEDGLKDIRYLIENSPNFLVKDGFLILEIMAGQGKIVENLLKENGSYKNVRIEYDLAGLDRFAIGVATTP</sequence>
<dbReference type="Proteomes" id="UP000437131">
    <property type="component" value="Unassembled WGS sequence"/>
</dbReference>
<dbReference type="GO" id="GO:0003676">
    <property type="term" value="F:nucleic acid binding"/>
    <property type="evidence" value="ECO:0007669"/>
    <property type="project" value="InterPro"/>
</dbReference>
<dbReference type="RefSeq" id="WP_155084068.1">
    <property type="nucleotide sequence ID" value="NZ_WMIA01000013.1"/>
</dbReference>
<feature type="binding site" evidence="4">
    <location>
        <begin position="202"/>
        <end position="205"/>
    </location>
    <ligand>
        <name>substrate</name>
    </ligand>
</feature>
<dbReference type="EC" id="2.1.1.297" evidence="4"/>
<protein>
    <recommendedName>
        <fullName evidence="4">Release factor glutamine methyltransferase</fullName>
        <shortName evidence="4">RF MTase</shortName>
        <ecNumber evidence="4">2.1.1.297</ecNumber>
    </recommendedName>
    <alternativeName>
        <fullName evidence="4">N5-glutamine methyltransferase PrmC</fullName>
    </alternativeName>
    <alternativeName>
        <fullName evidence="4">Protein-(glutamine-N5) MTase PrmC</fullName>
    </alternativeName>
    <alternativeName>
        <fullName evidence="4">Protein-glutamine N-methyltransferase PrmC</fullName>
    </alternativeName>
</protein>
<dbReference type="NCBIfam" id="TIGR00536">
    <property type="entry name" value="hemK_fam"/>
    <property type="match status" value="1"/>
</dbReference>
<dbReference type="GO" id="GO:0102559">
    <property type="term" value="F:peptide chain release factor N(5)-glutamine methyltransferase activity"/>
    <property type="evidence" value="ECO:0007669"/>
    <property type="project" value="UniProtKB-EC"/>
</dbReference>
<comment type="function">
    <text evidence="4">Methylates the class 1 translation termination release factors RF1/PrfA and RF2/PrfB on the glutamine residue of the universally conserved GGQ motif.</text>
</comment>
<evidence type="ECO:0000256" key="2">
    <source>
        <dbReference type="ARBA" id="ARBA00022679"/>
    </source>
</evidence>
<dbReference type="PANTHER" id="PTHR47441">
    <property type="match status" value="1"/>
</dbReference>
<dbReference type="SUPFAM" id="SSF53335">
    <property type="entry name" value="S-adenosyl-L-methionine-dependent methyltransferases"/>
    <property type="match status" value="1"/>
</dbReference>
<evidence type="ECO:0000256" key="1">
    <source>
        <dbReference type="ARBA" id="ARBA00022603"/>
    </source>
</evidence>
<dbReference type="PANTHER" id="PTHR47441:SF3">
    <property type="entry name" value="RELEASE FACTOR GLUTAMINE METHYLTRANSFERASE"/>
    <property type="match status" value="1"/>
</dbReference>
<dbReference type="NCBIfam" id="TIGR03534">
    <property type="entry name" value="RF_mod_PrmC"/>
    <property type="match status" value="1"/>
</dbReference>
<evidence type="ECO:0000313" key="6">
    <source>
        <dbReference type="EMBL" id="MTF39493.1"/>
    </source>
</evidence>
<dbReference type="CDD" id="cd02440">
    <property type="entry name" value="AdoMet_MTases"/>
    <property type="match status" value="1"/>
</dbReference>
<keyword evidence="1 4" id="KW-0489">Methyltransferase</keyword>
<dbReference type="InterPro" id="IPR052663">
    <property type="entry name" value="RF_glutamine_MTase_cyano"/>
</dbReference>
<reference evidence="6 7" key="1">
    <citation type="submission" date="2019-11" db="EMBL/GenBank/DDBJ databases">
        <title>Isolation of a new High Light Tolerant Cyanobacteria.</title>
        <authorList>
            <person name="Dobson Z."/>
            <person name="Vaughn N."/>
            <person name="Vaughn M."/>
            <person name="Fromme P."/>
            <person name="Mazor Y."/>
        </authorList>
    </citation>
    <scope>NUCLEOTIDE SEQUENCE [LARGE SCALE GENOMIC DNA]</scope>
    <source>
        <strain evidence="6 7">0216</strain>
    </source>
</reference>
<feature type="binding site" evidence="4">
    <location>
        <position position="185"/>
    </location>
    <ligand>
        <name>S-adenosyl-L-methionine</name>
        <dbReference type="ChEBI" id="CHEBI:59789"/>
    </ligand>
</feature>